<evidence type="ECO:0000259" key="4">
    <source>
        <dbReference type="PROSITE" id="PS50110"/>
    </source>
</evidence>
<gene>
    <name evidence="6" type="ORF">KPL78_29445</name>
</gene>
<dbReference type="Pfam" id="PF00072">
    <property type="entry name" value="Response_reg"/>
    <property type="match status" value="1"/>
</dbReference>
<dbReference type="SMART" id="SM00448">
    <property type="entry name" value="REC"/>
    <property type="match status" value="1"/>
</dbReference>
<sequence length="233" mass="25442">MTDPTRPRILVIDDEPQIHRFLGPALDAAGYAPLRAETAAEGLRQAAERSPALVLLDLGLPDLDGQAVIARLRGFSAVPVVIISARDQEVEKVAALDAGADDYVEKPFALGELLARIRALLRRGARRGVEEAPAVLRFGPLEVDLARRLARLDGADPLKLTPREWDLLAALARAGDGRVITQRQLLHAVWGPAHAEDAQYLRVYIGHLRQKLGPAARLIRTEPGVGYRFGEEE</sequence>
<evidence type="ECO:0000256" key="1">
    <source>
        <dbReference type="ARBA" id="ARBA00023125"/>
    </source>
</evidence>
<evidence type="ECO:0000313" key="7">
    <source>
        <dbReference type="Proteomes" id="UP001196565"/>
    </source>
</evidence>
<dbReference type="CDD" id="cd00383">
    <property type="entry name" value="trans_reg_C"/>
    <property type="match status" value="1"/>
</dbReference>
<accession>A0ABS7AI84</accession>
<dbReference type="EMBL" id="JAHYBZ010000019">
    <property type="protein sequence ID" value="MBW6402007.1"/>
    <property type="molecule type" value="Genomic_DNA"/>
</dbReference>
<keyword evidence="7" id="KW-1185">Reference proteome</keyword>
<dbReference type="InterPro" id="IPR001789">
    <property type="entry name" value="Sig_transdc_resp-reg_receiver"/>
</dbReference>
<dbReference type="SUPFAM" id="SSF46894">
    <property type="entry name" value="C-terminal effector domain of the bipartite response regulators"/>
    <property type="match status" value="1"/>
</dbReference>
<evidence type="ECO:0000256" key="2">
    <source>
        <dbReference type="PROSITE-ProRule" id="PRU00169"/>
    </source>
</evidence>
<dbReference type="InterPro" id="IPR011006">
    <property type="entry name" value="CheY-like_superfamily"/>
</dbReference>
<comment type="caution">
    <text evidence="6">The sequence shown here is derived from an EMBL/GenBank/DDBJ whole genome shotgun (WGS) entry which is preliminary data.</text>
</comment>
<dbReference type="Gene3D" id="1.10.10.10">
    <property type="entry name" value="Winged helix-like DNA-binding domain superfamily/Winged helix DNA-binding domain"/>
    <property type="match status" value="1"/>
</dbReference>
<evidence type="ECO:0000259" key="5">
    <source>
        <dbReference type="PROSITE" id="PS51755"/>
    </source>
</evidence>
<keyword evidence="2" id="KW-0597">Phosphoprotein</keyword>
<dbReference type="PANTHER" id="PTHR48111">
    <property type="entry name" value="REGULATOR OF RPOS"/>
    <property type="match status" value="1"/>
</dbReference>
<dbReference type="Proteomes" id="UP001196565">
    <property type="component" value="Unassembled WGS sequence"/>
</dbReference>
<reference evidence="6 7" key="1">
    <citation type="submission" date="2021-07" db="EMBL/GenBank/DDBJ databases">
        <authorList>
            <person name="So Y."/>
        </authorList>
    </citation>
    <scope>NUCLEOTIDE SEQUENCE [LARGE SCALE GENOMIC DNA]</scope>
    <source>
        <strain evidence="6 7">HJA6</strain>
    </source>
</reference>
<dbReference type="PANTHER" id="PTHR48111:SF50">
    <property type="entry name" value="KDP OPERON TRANSCRIPTIONAL REGULATORY PROTEIN KDPE"/>
    <property type="match status" value="1"/>
</dbReference>
<dbReference type="Gene3D" id="6.10.250.690">
    <property type="match status" value="1"/>
</dbReference>
<name>A0ABS7AI84_9PROT</name>
<dbReference type="InterPro" id="IPR001867">
    <property type="entry name" value="OmpR/PhoB-type_DNA-bd"/>
</dbReference>
<dbReference type="SUPFAM" id="SSF52172">
    <property type="entry name" value="CheY-like"/>
    <property type="match status" value="1"/>
</dbReference>
<dbReference type="Pfam" id="PF00486">
    <property type="entry name" value="Trans_reg_C"/>
    <property type="match status" value="1"/>
</dbReference>
<dbReference type="RefSeq" id="WP_219766874.1">
    <property type="nucleotide sequence ID" value="NZ_JAHYBZ010000019.1"/>
</dbReference>
<dbReference type="InterPro" id="IPR016032">
    <property type="entry name" value="Sig_transdc_resp-reg_C-effctor"/>
</dbReference>
<keyword evidence="1 3" id="KW-0238">DNA-binding</keyword>
<feature type="modified residue" description="4-aspartylphosphate" evidence="2">
    <location>
        <position position="57"/>
    </location>
</feature>
<dbReference type="PROSITE" id="PS51755">
    <property type="entry name" value="OMPR_PHOB"/>
    <property type="match status" value="1"/>
</dbReference>
<dbReference type="SMART" id="SM00862">
    <property type="entry name" value="Trans_reg_C"/>
    <property type="match status" value="1"/>
</dbReference>
<dbReference type="InterPro" id="IPR039420">
    <property type="entry name" value="WalR-like"/>
</dbReference>
<organism evidence="6 7">
    <name type="scientific">Roseomonas alba</name>
    <dbReference type="NCBI Taxonomy" id="2846776"/>
    <lineage>
        <taxon>Bacteria</taxon>
        <taxon>Pseudomonadati</taxon>
        <taxon>Pseudomonadota</taxon>
        <taxon>Alphaproteobacteria</taxon>
        <taxon>Acetobacterales</taxon>
        <taxon>Roseomonadaceae</taxon>
        <taxon>Roseomonas</taxon>
    </lineage>
</organism>
<feature type="DNA-binding region" description="OmpR/PhoB-type" evidence="3">
    <location>
        <begin position="133"/>
        <end position="231"/>
    </location>
</feature>
<proteinExistence type="predicted"/>
<dbReference type="Gene3D" id="3.40.50.2300">
    <property type="match status" value="1"/>
</dbReference>
<feature type="domain" description="OmpR/PhoB-type" evidence="5">
    <location>
        <begin position="133"/>
        <end position="231"/>
    </location>
</feature>
<evidence type="ECO:0000256" key="3">
    <source>
        <dbReference type="PROSITE-ProRule" id="PRU01091"/>
    </source>
</evidence>
<protein>
    <submittedName>
        <fullName evidence="6">Response regulator</fullName>
    </submittedName>
</protein>
<evidence type="ECO:0000313" key="6">
    <source>
        <dbReference type="EMBL" id="MBW6402007.1"/>
    </source>
</evidence>
<dbReference type="InterPro" id="IPR036388">
    <property type="entry name" value="WH-like_DNA-bd_sf"/>
</dbReference>
<dbReference type="PROSITE" id="PS50110">
    <property type="entry name" value="RESPONSE_REGULATORY"/>
    <property type="match status" value="1"/>
</dbReference>
<feature type="domain" description="Response regulatory" evidence="4">
    <location>
        <begin position="8"/>
        <end position="121"/>
    </location>
</feature>